<dbReference type="Proteomes" id="UP000006591">
    <property type="component" value="Chromosome 8"/>
</dbReference>
<name>A0A0E0IAS8_ORYNI</name>
<evidence type="ECO:0000313" key="3">
    <source>
        <dbReference type="Proteomes" id="UP000006591"/>
    </source>
</evidence>
<proteinExistence type="predicted"/>
<accession>A0A0E0IAS8</accession>
<reference evidence="2" key="1">
    <citation type="submission" date="2015-04" db="UniProtKB">
        <authorList>
            <consortium name="EnsemblPlants"/>
        </authorList>
    </citation>
    <scope>IDENTIFICATION</scope>
    <source>
        <strain evidence="2">SL10</strain>
    </source>
</reference>
<dbReference type="AlphaFoldDB" id="A0A0E0IAS8"/>
<protein>
    <submittedName>
        <fullName evidence="2">Uncharacterized protein</fullName>
    </submittedName>
</protein>
<evidence type="ECO:0000313" key="2">
    <source>
        <dbReference type="EnsemblPlants" id="ONIVA08G12770.1"/>
    </source>
</evidence>
<reference evidence="2" key="2">
    <citation type="submission" date="2018-04" db="EMBL/GenBank/DDBJ databases">
        <title>OnivRS2 (Oryza nivara Reference Sequence Version 2).</title>
        <authorList>
            <person name="Zhang J."/>
            <person name="Kudrna D."/>
            <person name="Lee S."/>
            <person name="Talag J."/>
            <person name="Rajasekar S."/>
            <person name="Welchert J."/>
            <person name="Hsing Y.-I."/>
            <person name="Wing R.A."/>
        </authorList>
    </citation>
    <scope>NUCLEOTIDE SEQUENCE [LARGE SCALE GENOMIC DNA]</scope>
    <source>
        <strain evidence="2">SL10</strain>
    </source>
</reference>
<dbReference type="EnsemblPlants" id="ONIVA08G12770.1">
    <property type="protein sequence ID" value="ONIVA08G12770.1"/>
    <property type="gene ID" value="ONIVA08G12770"/>
</dbReference>
<feature type="region of interest" description="Disordered" evidence="1">
    <location>
        <begin position="43"/>
        <end position="75"/>
    </location>
</feature>
<organism evidence="2">
    <name type="scientific">Oryza nivara</name>
    <name type="common">Indian wild rice</name>
    <name type="synonym">Oryza sativa f. spontanea</name>
    <dbReference type="NCBI Taxonomy" id="4536"/>
    <lineage>
        <taxon>Eukaryota</taxon>
        <taxon>Viridiplantae</taxon>
        <taxon>Streptophyta</taxon>
        <taxon>Embryophyta</taxon>
        <taxon>Tracheophyta</taxon>
        <taxon>Spermatophyta</taxon>
        <taxon>Magnoliopsida</taxon>
        <taxon>Liliopsida</taxon>
        <taxon>Poales</taxon>
        <taxon>Poaceae</taxon>
        <taxon>BOP clade</taxon>
        <taxon>Oryzoideae</taxon>
        <taxon>Oryzeae</taxon>
        <taxon>Oryzinae</taxon>
        <taxon>Oryza</taxon>
    </lineage>
</organism>
<dbReference type="HOGENOM" id="CLU_2675321_0_0_1"/>
<keyword evidence="3" id="KW-1185">Reference proteome</keyword>
<dbReference type="Gramene" id="ONIVA08G12770.1">
    <property type="protein sequence ID" value="ONIVA08G12770.1"/>
    <property type="gene ID" value="ONIVA08G12770"/>
</dbReference>
<sequence length="75" mass="7841">MASAATTTTTICGCPATSIEVEATTVVFTALGDVGQRVHHLLSQLHSSGSRTSGAARKPPRQEQDALSRHFCNSS</sequence>
<evidence type="ECO:0000256" key="1">
    <source>
        <dbReference type="SAM" id="MobiDB-lite"/>
    </source>
</evidence>